<dbReference type="CDD" id="cd00037">
    <property type="entry name" value="CLECT"/>
    <property type="match status" value="2"/>
</dbReference>
<name>A0A8S1E112_9INSE</name>
<organism evidence="3 4">
    <name type="scientific">Cloeon dipterum</name>
    <dbReference type="NCBI Taxonomy" id="197152"/>
    <lineage>
        <taxon>Eukaryota</taxon>
        <taxon>Metazoa</taxon>
        <taxon>Ecdysozoa</taxon>
        <taxon>Arthropoda</taxon>
        <taxon>Hexapoda</taxon>
        <taxon>Insecta</taxon>
        <taxon>Pterygota</taxon>
        <taxon>Palaeoptera</taxon>
        <taxon>Ephemeroptera</taxon>
        <taxon>Pisciforma</taxon>
        <taxon>Baetidae</taxon>
        <taxon>Cloeon</taxon>
    </lineage>
</organism>
<dbReference type="Proteomes" id="UP000494165">
    <property type="component" value="Unassembled WGS sequence"/>
</dbReference>
<comment type="caution">
    <text evidence="3">The sequence shown here is derived from an EMBL/GenBank/DDBJ whole genome shotgun (WGS) entry which is preliminary data.</text>
</comment>
<dbReference type="InterPro" id="IPR016187">
    <property type="entry name" value="CTDL_fold"/>
</dbReference>
<feature type="region of interest" description="Disordered" evidence="1">
    <location>
        <begin position="442"/>
        <end position="484"/>
    </location>
</feature>
<dbReference type="OrthoDB" id="10059571at2759"/>
<sequence length="643" mass="67463">MKCSPGTFCHVNGKQTRAKNELISKLASNKQVNRRRFIVKCCGYSKCYSEGNVSKKSKNRTVTAVSTSDPEMRNDFNGPSQKLVRIGDSTYKFPKEKATFEDAMKICEKDNMELTSLDSPEELGKISDYLAYIGLEDSPLFTSLSAIDGNGEKSFGNWGTGPSPGGPGECVVQQKGEMYNASCEAKSNFACEAKEETEGLGLESLASIGDAVLNFVGGKNIVVPSEKADAKQADSICKTQGLELAAFDSLAQLDSVKDFLGDIGLSSSTLITSMKKVTSGGSDWLGDLASALVPQNDPAQDGDCLGLNSLGLVGVTCDMVSNFVCQAPEPTASSNTISSFLSVSEADPVTISTRKTTVTSTTKISLQDNTIPVTTSAEQELSTPISTTMMKSPEVTTTEAEVTTTVAESTSTAATTTTVTGTGTAIGADITSPLSTSTVVESTTTATSGTSGGTTTAATTTTGTTTAATTTTGTTTRTTTAGTTTKTTTTLGSTTTKTFTTTTTAAATTTLVGYFSNSGSKFLLSTNKMVCDSGPSWCASKGYTILCIANAADFKKITDALKDTAITNALNYNGGKLTIGLRKDTTKNVWKWVNNSTFDQSQVKWTALPSDMAGWCGSLDSADLSKATTHWITDPQRVLCEKK</sequence>
<dbReference type="Pfam" id="PF00059">
    <property type="entry name" value="Lectin_C"/>
    <property type="match status" value="1"/>
</dbReference>
<feature type="domain" description="C-type lectin" evidence="2">
    <location>
        <begin position="86"/>
        <end position="192"/>
    </location>
</feature>
<gene>
    <name evidence="3" type="ORF">CLODIP_2_CD02829</name>
</gene>
<dbReference type="SMART" id="SM00034">
    <property type="entry name" value="CLECT"/>
    <property type="match status" value="1"/>
</dbReference>
<dbReference type="AlphaFoldDB" id="A0A8S1E112"/>
<dbReference type="InterPro" id="IPR001304">
    <property type="entry name" value="C-type_lectin-like"/>
</dbReference>
<dbReference type="SUPFAM" id="SSF56436">
    <property type="entry name" value="C-type lectin-like"/>
    <property type="match status" value="3"/>
</dbReference>
<evidence type="ECO:0000259" key="2">
    <source>
        <dbReference type="PROSITE" id="PS50041"/>
    </source>
</evidence>
<proteinExistence type="predicted"/>
<accession>A0A8S1E112</accession>
<dbReference type="Gene3D" id="3.10.100.10">
    <property type="entry name" value="Mannose-Binding Protein A, subunit A"/>
    <property type="match status" value="3"/>
</dbReference>
<reference evidence="3 4" key="1">
    <citation type="submission" date="2020-04" db="EMBL/GenBank/DDBJ databases">
        <authorList>
            <person name="Alioto T."/>
            <person name="Alioto T."/>
            <person name="Gomez Garrido J."/>
        </authorList>
    </citation>
    <scope>NUCLEOTIDE SEQUENCE [LARGE SCALE GENOMIC DNA]</scope>
</reference>
<dbReference type="InterPro" id="IPR016186">
    <property type="entry name" value="C-type_lectin-like/link_sf"/>
</dbReference>
<evidence type="ECO:0000313" key="3">
    <source>
        <dbReference type="EMBL" id="CAB3386508.1"/>
    </source>
</evidence>
<keyword evidence="4" id="KW-1185">Reference proteome</keyword>
<dbReference type="EMBL" id="CADEPI010000488">
    <property type="protein sequence ID" value="CAB3386508.1"/>
    <property type="molecule type" value="Genomic_DNA"/>
</dbReference>
<evidence type="ECO:0000313" key="4">
    <source>
        <dbReference type="Proteomes" id="UP000494165"/>
    </source>
</evidence>
<dbReference type="PROSITE" id="PS50041">
    <property type="entry name" value="C_TYPE_LECTIN_2"/>
    <property type="match status" value="1"/>
</dbReference>
<protein>
    <recommendedName>
        <fullName evidence="2">C-type lectin domain-containing protein</fullName>
    </recommendedName>
</protein>
<evidence type="ECO:0000256" key="1">
    <source>
        <dbReference type="SAM" id="MobiDB-lite"/>
    </source>
</evidence>